<dbReference type="EMBL" id="LR796912">
    <property type="protein sequence ID" value="CAB4174500.1"/>
    <property type="molecule type" value="Genomic_DNA"/>
</dbReference>
<gene>
    <name evidence="2" type="ORF">UFOVP1123_123</name>
    <name evidence="3" type="ORF">UFOVP1239_27</name>
    <name evidence="4" type="ORF">UFOVP1484_127</name>
    <name evidence="5" type="ORF">UFOVP1577_133</name>
    <name evidence="1" type="ORF">UFOVP961_53</name>
</gene>
<evidence type="ECO:0000313" key="5">
    <source>
        <dbReference type="EMBL" id="CAB5230838.1"/>
    </source>
</evidence>
<evidence type="ECO:0000313" key="1">
    <source>
        <dbReference type="EMBL" id="CAB4174500.1"/>
    </source>
</evidence>
<dbReference type="EMBL" id="LR797194">
    <property type="protein sequence ID" value="CAB4193124.1"/>
    <property type="molecule type" value="Genomic_DNA"/>
</dbReference>
<evidence type="ECO:0000313" key="4">
    <source>
        <dbReference type="EMBL" id="CAB4216212.1"/>
    </source>
</evidence>
<evidence type="ECO:0000313" key="3">
    <source>
        <dbReference type="EMBL" id="CAB4193124.1"/>
    </source>
</evidence>
<organism evidence="2">
    <name type="scientific">uncultured Caudovirales phage</name>
    <dbReference type="NCBI Taxonomy" id="2100421"/>
    <lineage>
        <taxon>Viruses</taxon>
        <taxon>Duplodnaviria</taxon>
        <taxon>Heunggongvirae</taxon>
        <taxon>Uroviricota</taxon>
        <taxon>Caudoviricetes</taxon>
        <taxon>Peduoviridae</taxon>
        <taxon>Maltschvirus</taxon>
        <taxon>Maltschvirus maltsch</taxon>
    </lineage>
</organism>
<dbReference type="EMBL" id="LR797435">
    <property type="protein sequence ID" value="CAB4216212.1"/>
    <property type="molecule type" value="Genomic_DNA"/>
</dbReference>
<evidence type="ECO:0000313" key="2">
    <source>
        <dbReference type="EMBL" id="CAB4185690.1"/>
    </source>
</evidence>
<accession>A0A6J5QMP8</accession>
<dbReference type="EMBL" id="LR798422">
    <property type="protein sequence ID" value="CAB5230838.1"/>
    <property type="molecule type" value="Genomic_DNA"/>
</dbReference>
<proteinExistence type="predicted"/>
<reference evidence="2" key="1">
    <citation type="submission" date="2020-05" db="EMBL/GenBank/DDBJ databases">
        <authorList>
            <person name="Chiriac C."/>
            <person name="Salcher M."/>
            <person name="Ghai R."/>
            <person name="Kavagutti S V."/>
        </authorList>
    </citation>
    <scope>NUCLEOTIDE SEQUENCE</scope>
</reference>
<protein>
    <submittedName>
        <fullName evidence="2">Uncharacterized protein</fullName>
    </submittedName>
</protein>
<dbReference type="EMBL" id="LR797079">
    <property type="protein sequence ID" value="CAB4185690.1"/>
    <property type="molecule type" value="Genomic_DNA"/>
</dbReference>
<name>A0A6J5QMP8_9CAUD</name>
<sequence length="121" mass="13252">MNNHTPSSLLELLDTTSEELHLLAKEHKIGLVHIHDAVNPKGGISVAFSKQSPYTNGRMVVCAVQSCSHSDAFSRKIGARGALLKYFNGETVVLPIMKFYADEDLNLAVKTAFTALYYAVN</sequence>